<dbReference type="Proteomes" id="UP001190700">
    <property type="component" value="Unassembled WGS sequence"/>
</dbReference>
<accession>A0AAE0L8D5</accession>
<sequence>MPMPTNIHKDKVKGAKLFKFSGRRSVNDATRRFSGIRFRDWPMYGPPIKESKRKHRKKQDDIPEGLSNMMDSVLSDLLAQG</sequence>
<feature type="region of interest" description="Disordered" evidence="1">
    <location>
        <begin position="44"/>
        <end position="67"/>
    </location>
</feature>
<evidence type="ECO:0000313" key="3">
    <source>
        <dbReference type="Proteomes" id="UP001190700"/>
    </source>
</evidence>
<name>A0AAE0L8D5_9CHLO</name>
<reference evidence="2 3" key="1">
    <citation type="journal article" date="2015" name="Genome Biol. Evol.">
        <title>Comparative Genomics of a Bacterivorous Green Alga Reveals Evolutionary Causalities and Consequences of Phago-Mixotrophic Mode of Nutrition.</title>
        <authorList>
            <person name="Burns J.A."/>
            <person name="Paasch A."/>
            <person name="Narechania A."/>
            <person name="Kim E."/>
        </authorList>
    </citation>
    <scope>NUCLEOTIDE SEQUENCE [LARGE SCALE GENOMIC DNA]</scope>
    <source>
        <strain evidence="2 3">PLY_AMNH</strain>
    </source>
</reference>
<protein>
    <submittedName>
        <fullName evidence="2">Uncharacterized protein</fullName>
    </submittedName>
</protein>
<organism evidence="2 3">
    <name type="scientific">Cymbomonas tetramitiformis</name>
    <dbReference type="NCBI Taxonomy" id="36881"/>
    <lineage>
        <taxon>Eukaryota</taxon>
        <taxon>Viridiplantae</taxon>
        <taxon>Chlorophyta</taxon>
        <taxon>Pyramimonadophyceae</taxon>
        <taxon>Pyramimonadales</taxon>
        <taxon>Pyramimonadaceae</taxon>
        <taxon>Cymbomonas</taxon>
    </lineage>
</organism>
<dbReference type="EMBL" id="LGRX02007000">
    <property type="protein sequence ID" value="KAK3275823.1"/>
    <property type="molecule type" value="Genomic_DNA"/>
</dbReference>
<keyword evidence="3" id="KW-1185">Reference proteome</keyword>
<proteinExistence type="predicted"/>
<gene>
    <name evidence="2" type="ORF">CYMTET_16066</name>
</gene>
<comment type="caution">
    <text evidence="2">The sequence shown here is derived from an EMBL/GenBank/DDBJ whole genome shotgun (WGS) entry which is preliminary data.</text>
</comment>
<dbReference type="AlphaFoldDB" id="A0AAE0L8D5"/>
<evidence type="ECO:0000256" key="1">
    <source>
        <dbReference type="SAM" id="MobiDB-lite"/>
    </source>
</evidence>
<evidence type="ECO:0000313" key="2">
    <source>
        <dbReference type="EMBL" id="KAK3275823.1"/>
    </source>
</evidence>